<protein>
    <submittedName>
        <fullName evidence="3">ABC transporter, ATPase, predicted</fullName>
    </submittedName>
</protein>
<dbReference type="InterPro" id="IPR046833">
    <property type="entry name" value="ABC_N"/>
</dbReference>
<dbReference type="Pfam" id="PF20446">
    <property type="entry name" value="ABC_N"/>
    <property type="match status" value="1"/>
</dbReference>
<dbReference type="PANTHER" id="PTHR38149">
    <property type="entry name" value="ATPASE"/>
    <property type="match status" value="1"/>
</dbReference>
<feature type="domain" description="ATPase of the ABC class N-terminal" evidence="2">
    <location>
        <begin position="2"/>
        <end position="151"/>
    </location>
</feature>
<organism evidence="3 4">
    <name type="scientific">Ferroglobus placidus (strain DSM 10642 / AEDII12DO)</name>
    <dbReference type="NCBI Taxonomy" id="589924"/>
    <lineage>
        <taxon>Archaea</taxon>
        <taxon>Methanobacteriati</taxon>
        <taxon>Methanobacteriota</taxon>
        <taxon>Archaeoglobi</taxon>
        <taxon>Archaeoglobales</taxon>
        <taxon>Archaeoglobaceae</taxon>
        <taxon>Ferroglobus</taxon>
    </lineage>
</organism>
<dbReference type="AlphaFoldDB" id="D3RXS0"/>
<evidence type="ECO:0000313" key="4">
    <source>
        <dbReference type="Proteomes" id="UP000002613"/>
    </source>
</evidence>
<dbReference type="HOGENOM" id="CLU_021720_2_0_2"/>
<dbReference type="KEGG" id="fpl:Ferp_1124"/>
<dbReference type="Pfam" id="PF09818">
    <property type="entry name" value="ABC_ATPase"/>
    <property type="match status" value="1"/>
</dbReference>
<dbReference type="InterPro" id="IPR027417">
    <property type="entry name" value="P-loop_NTPase"/>
</dbReference>
<feature type="domain" description="ATPase of the ABC class C-terminal" evidence="1">
    <location>
        <begin position="154"/>
        <end position="411"/>
    </location>
</feature>
<evidence type="ECO:0000259" key="2">
    <source>
        <dbReference type="Pfam" id="PF20446"/>
    </source>
</evidence>
<dbReference type="SUPFAM" id="SSF52540">
    <property type="entry name" value="P-loop containing nucleoside triphosphate hydrolases"/>
    <property type="match status" value="1"/>
</dbReference>
<evidence type="ECO:0000259" key="1">
    <source>
        <dbReference type="Pfam" id="PF09818"/>
    </source>
</evidence>
<dbReference type="PANTHER" id="PTHR38149:SF1">
    <property type="entry name" value="ATPASE"/>
    <property type="match status" value="1"/>
</dbReference>
<dbReference type="InterPro" id="IPR046834">
    <property type="entry name" value="ABC_ATPase_C"/>
</dbReference>
<dbReference type="RefSeq" id="WP_012965626.1">
    <property type="nucleotide sequence ID" value="NC_013849.1"/>
</dbReference>
<dbReference type="STRING" id="589924.Ferp_1124"/>
<reference evidence="3 4" key="2">
    <citation type="journal article" date="2011" name="Stand. Genomic Sci.">
        <title>Complete genome sequence of Ferroglobus placidus AEDII12DO.</title>
        <authorList>
            <person name="Anderson I."/>
            <person name="Risso C."/>
            <person name="Holmes D."/>
            <person name="Lucas S."/>
            <person name="Copeland A."/>
            <person name="Lapidus A."/>
            <person name="Cheng J.F."/>
            <person name="Bruce D."/>
            <person name="Goodwin L."/>
            <person name="Pitluck S."/>
            <person name="Saunders E."/>
            <person name="Brettin T."/>
            <person name="Detter J.C."/>
            <person name="Han C."/>
            <person name="Tapia R."/>
            <person name="Larimer F."/>
            <person name="Land M."/>
            <person name="Hauser L."/>
            <person name="Woyke T."/>
            <person name="Lovley D."/>
            <person name="Kyrpides N."/>
            <person name="Ivanova N."/>
        </authorList>
    </citation>
    <scope>NUCLEOTIDE SEQUENCE [LARGE SCALE GENOMIC DNA]</scope>
    <source>
        <strain evidence="4">DSM 10642 / AEDII12DO</strain>
    </source>
</reference>
<dbReference type="Proteomes" id="UP000002613">
    <property type="component" value="Chromosome"/>
</dbReference>
<keyword evidence="4" id="KW-1185">Reference proteome</keyword>
<proteinExistence type="predicted"/>
<accession>D3RXS0</accession>
<gene>
    <name evidence="3" type="ordered locus">Ferp_1124</name>
</gene>
<name>D3RXS0_FERPA</name>
<reference evidence="4" key="1">
    <citation type="submission" date="2010-02" db="EMBL/GenBank/DDBJ databases">
        <title>Complete sequence of Ferroglobus placidus DSM 10642.</title>
        <authorList>
            <consortium name="US DOE Joint Genome Institute"/>
            <person name="Lucas S."/>
            <person name="Copeland A."/>
            <person name="Lapidus A."/>
            <person name="Cheng J.-F."/>
            <person name="Bruce D."/>
            <person name="Goodwin L."/>
            <person name="Pitluck S."/>
            <person name="Saunders E."/>
            <person name="Brettin T."/>
            <person name="Detter J.C."/>
            <person name="Han C."/>
            <person name="Tapia R."/>
            <person name="Larimer F."/>
            <person name="Land M."/>
            <person name="Hauser L."/>
            <person name="Kyrpides N."/>
            <person name="Ivanova N."/>
            <person name="Holmes D."/>
            <person name="Lovley D."/>
            <person name="Kyrpides N."/>
            <person name="Anderson I.J."/>
            <person name="Woyke T."/>
        </authorList>
    </citation>
    <scope>NUCLEOTIDE SEQUENCE [LARGE SCALE GENOMIC DNA]</scope>
    <source>
        <strain evidence="4">DSM 10642 / AEDII12DO</strain>
    </source>
</reference>
<dbReference type="InterPro" id="IPR019195">
    <property type="entry name" value="ABC_ATPase_put"/>
</dbReference>
<dbReference type="GeneID" id="8778636"/>
<dbReference type="eggNOG" id="arCOG01746">
    <property type="taxonomic scope" value="Archaea"/>
</dbReference>
<dbReference type="PaxDb" id="589924-Ferp_1124"/>
<sequence>MIFKSLDGKSYGAYKKFLRDEIFSFENFYFKFTRIQSDPYAPPSVVEAVCDHEFSKEVVKNKNPSEDFIYRHLYSSLKKRSKKSGSGNSGYLGVPKPSNCILKRSAVEFKGKKLILRFFVGLPAKGRRIDGKEAERILKIRIPKAISEVLSISEDSILEQVMLYNDQQHIREVLKERNAVAFIAEGSILPRRDSLSEEPMKGAKPFRCQESESLELPSGKVVRGLFIPQGLTVITGGAYHGKTTMLEAIQRGIYNHVRGDGREFVVARDCILIFAEDGRFVNSVDISTFIDKLPSGENTRFFSSKDASGSTSMASSIAEAIEAGFEAMLIDEDTSATNLLYKDEVMEKLIRKDPIKPLCNQIKSMIEKTGVSVILVSGASSTYLPLADKILLVEEYEPKALKVSFRSKAEKVEFKVPRERTFLGIKGLGRVKVKGFRIVLEISNRKYEIDLSKNPRIVEEGQVKLIARGIERFGREKTKAKKLAEKFNEALKEKGFEFFKKPVTPDLAEVDGKDFLWTLNRLPADFG</sequence>
<evidence type="ECO:0000313" key="3">
    <source>
        <dbReference type="EMBL" id="ADC65283.1"/>
    </source>
</evidence>
<dbReference type="EMBL" id="CP001899">
    <property type="protein sequence ID" value="ADC65283.1"/>
    <property type="molecule type" value="Genomic_DNA"/>
</dbReference>